<evidence type="ECO:0000256" key="1">
    <source>
        <dbReference type="SAM" id="MobiDB-lite"/>
    </source>
</evidence>
<dbReference type="Proteomes" id="UP001222027">
    <property type="component" value="Unassembled WGS sequence"/>
</dbReference>
<dbReference type="EMBL" id="JAQQAF010000003">
    <property type="protein sequence ID" value="KAJ8501074.1"/>
    <property type="molecule type" value="Genomic_DNA"/>
</dbReference>
<feature type="region of interest" description="Disordered" evidence="1">
    <location>
        <begin position="96"/>
        <end position="120"/>
    </location>
</feature>
<keyword evidence="3" id="KW-1185">Reference proteome</keyword>
<organism evidence="2 3">
    <name type="scientific">Ensete ventricosum</name>
    <name type="common">Abyssinian banana</name>
    <name type="synonym">Musa ensete</name>
    <dbReference type="NCBI Taxonomy" id="4639"/>
    <lineage>
        <taxon>Eukaryota</taxon>
        <taxon>Viridiplantae</taxon>
        <taxon>Streptophyta</taxon>
        <taxon>Embryophyta</taxon>
        <taxon>Tracheophyta</taxon>
        <taxon>Spermatophyta</taxon>
        <taxon>Magnoliopsida</taxon>
        <taxon>Liliopsida</taxon>
        <taxon>Zingiberales</taxon>
        <taxon>Musaceae</taxon>
        <taxon>Ensete</taxon>
    </lineage>
</organism>
<evidence type="ECO:0000313" key="3">
    <source>
        <dbReference type="Proteomes" id="UP001222027"/>
    </source>
</evidence>
<gene>
    <name evidence="2" type="ORF">OPV22_011626</name>
</gene>
<protein>
    <submittedName>
        <fullName evidence="2">Uncharacterized protein</fullName>
    </submittedName>
</protein>
<comment type="caution">
    <text evidence="2">The sequence shown here is derived from an EMBL/GenBank/DDBJ whole genome shotgun (WGS) entry which is preliminary data.</text>
</comment>
<accession>A0AAV8RLW8</accession>
<dbReference type="AlphaFoldDB" id="A0AAV8RLW8"/>
<feature type="compositionally biased region" description="Low complexity" evidence="1">
    <location>
        <begin position="105"/>
        <end position="117"/>
    </location>
</feature>
<sequence length="139" mass="14810">MYILSPNAGGGETITLSNQKTGNFVGKEIWMYETNFLFPSLYFSICAPQNIFPLFSCRRCSSLPIDTVTVPSSLDLSLESPHVGAVQFPFVSDGGAAGGLPPAPTSRRSSLPSSSRGPGERLRPWVAFGCSVIGACHKP</sequence>
<evidence type="ECO:0000313" key="2">
    <source>
        <dbReference type="EMBL" id="KAJ8501074.1"/>
    </source>
</evidence>
<proteinExistence type="predicted"/>
<reference evidence="2 3" key="1">
    <citation type="submission" date="2022-12" db="EMBL/GenBank/DDBJ databases">
        <title>Chromosome-scale assembly of the Ensete ventricosum genome.</title>
        <authorList>
            <person name="Dussert Y."/>
            <person name="Stocks J."/>
            <person name="Wendawek A."/>
            <person name="Woldeyes F."/>
            <person name="Nichols R.A."/>
            <person name="Borrell J.S."/>
        </authorList>
    </citation>
    <scope>NUCLEOTIDE SEQUENCE [LARGE SCALE GENOMIC DNA]</scope>
    <source>
        <strain evidence="3">cv. Maze</strain>
        <tissue evidence="2">Seeds</tissue>
    </source>
</reference>
<name>A0AAV8RLW8_ENSVE</name>